<dbReference type="AlphaFoldDB" id="A0A2C9EGJ8"/>
<gene>
    <name evidence="2" type="ORF">PFLCHA0_c09780</name>
</gene>
<evidence type="ECO:0000313" key="3">
    <source>
        <dbReference type="Proteomes" id="UP000013940"/>
    </source>
</evidence>
<evidence type="ECO:0008006" key="4">
    <source>
        <dbReference type="Google" id="ProtNLM"/>
    </source>
</evidence>
<dbReference type="KEGG" id="pprc:PFLCHA0_c09780"/>
<dbReference type="SUPFAM" id="SSF81324">
    <property type="entry name" value="Voltage-gated potassium channels"/>
    <property type="match status" value="1"/>
</dbReference>
<sequence length="151" mass="16975">MHHPAGPWPRRFYSCSVRHYARRSANEQGVLHMYESKDQPVLSRLLFIRRLCMHGLVVLALIIFSVLLGISGLLYFEQDISFHDALYDAAMILGGIGPINMPQTPGGKLFFASYGLYTNLVFAATLGLILSPVAHRLLHKFHYDESEDDAA</sequence>
<keyword evidence="1" id="KW-0472">Membrane</keyword>
<reference evidence="3" key="1">
    <citation type="journal article" date="2014" name="Genome Announc.">
        <title>Full-genome sequence of the plant growth-promoting bacterium Pseudomonas protegens CHA0.</title>
        <authorList>
            <person name="Jousset A."/>
            <person name="Schuldes J."/>
            <person name="Keel C."/>
            <person name="Maurhofer M."/>
            <person name="Daniel R."/>
            <person name="Scheu S."/>
            <person name="Thuermer A."/>
        </authorList>
    </citation>
    <scope>NUCLEOTIDE SEQUENCE [LARGE SCALE GENOMIC DNA]</scope>
    <source>
        <strain evidence="3">DSM 19095 / LMG 27888 / CFBP 6595 / CHA0</strain>
    </source>
</reference>
<organism evidence="2 3">
    <name type="scientific">Pseudomonas protegens (strain DSM 19095 / LMG 27888 / CFBP 6595 / CHA0)</name>
    <dbReference type="NCBI Taxonomy" id="1124983"/>
    <lineage>
        <taxon>Bacteria</taxon>
        <taxon>Pseudomonadati</taxon>
        <taxon>Pseudomonadota</taxon>
        <taxon>Gammaproteobacteria</taxon>
        <taxon>Pseudomonadales</taxon>
        <taxon>Pseudomonadaceae</taxon>
        <taxon>Pseudomonas</taxon>
    </lineage>
</organism>
<dbReference type="Proteomes" id="UP000013940">
    <property type="component" value="Chromosome"/>
</dbReference>
<feature type="transmembrane region" description="Helical" evidence="1">
    <location>
        <begin position="109"/>
        <end position="130"/>
    </location>
</feature>
<name>A0A2C9EGJ8_PSEPH</name>
<proteinExistence type="predicted"/>
<evidence type="ECO:0000313" key="2">
    <source>
        <dbReference type="EMBL" id="AGL82770.1"/>
    </source>
</evidence>
<dbReference type="HOGENOM" id="CLU_141669_0_0_6"/>
<dbReference type="Gene3D" id="1.10.287.70">
    <property type="match status" value="1"/>
</dbReference>
<keyword evidence="1" id="KW-0812">Transmembrane</keyword>
<accession>A0A2C9EGJ8</accession>
<evidence type="ECO:0000256" key="1">
    <source>
        <dbReference type="SAM" id="Phobius"/>
    </source>
</evidence>
<protein>
    <recommendedName>
        <fullName evidence="4">Two pore domain potassium channel family protein</fullName>
    </recommendedName>
</protein>
<keyword evidence="1" id="KW-1133">Transmembrane helix</keyword>
<dbReference type="EMBL" id="CP003190">
    <property type="protein sequence ID" value="AGL82770.1"/>
    <property type="molecule type" value="Genomic_DNA"/>
</dbReference>
<feature type="transmembrane region" description="Helical" evidence="1">
    <location>
        <begin position="51"/>
        <end position="76"/>
    </location>
</feature>